<keyword evidence="3" id="KW-1185">Reference proteome</keyword>
<dbReference type="AlphaFoldDB" id="A0A267DT40"/>
<dbReference type="EMBL" id="NIVC01003239">
    <property type="protein sequence ID" value="PAA52453.1"/>
    <property type="molecule type" value="Genomic_DNA"/>
</dbReference>
<feature type="non-terminal residue" evidence="2">
    <location>
        <position position="1"/>
    </location>
</feature>
<keyword evidence="1" id="KW-1133">Transmembrane helix</keyword>
<sequence length="160" mass="17387">KLLFLRLKSLEVWREKQFQNDMQAATGSALFVECKLGDLLNIDESQFSLDSLESVYECFVREQMGPIVLLSSVAATLMVNAMLYCLGSFMDRAKDREDFYASRLRDRHVKSRHVATILLPSVPGANAAAAAAAATAAVAGGNRTGGQISGSSQEQILRDG</sequence>
<protein>
    <submittedName>
        <fullName evidence="2">Uncharacterized protein</fullName>
    </submittedName>
</protein>
<reference evidence="2 3" key="1">
    <citation type="submission" date="2017-06" db="EMBL/GenBank/DDBJ databases">
        <title>A platform for efficient transgenesis in Macrostomum lignano, a flatworm model organism for stem cell research.</title>
        <authorList>
            <person name="Berezikov E."/>
        </authorList>
    </citation>
    <scope>NUCLEOTIDE SEQUENCE [LARGE SCALE GENOMIC DNA]</scope>
    <source>
        <strain evidence="2">DV1</strain>
        <tissue evidence="2">Whole organism</tissue>
    </source>
</reference>
<proteinExistence type="predicted"/>
<keyword evidence="1" id="KW-0472">Membrane</keyword>
<evidence type="ECO:0000313" key="2">
    <source>
        <dbReference type="EMBL" id="PAA52453.1"/>
    </source>
</evidence>
<organism evidence="2 3">
    <name type="scientific">Macrostomum lignano</name>
    <dbReference type="NCBI Taxonomy" id="282301"/>
    <lineage>
        <taxon>Eukaryota</taxon>
        <taxon>Metazoa</taxon>
        <taxon>Spiralia</taxon>
        <taxon>Lophotrochozoa</taxon>
        <taxon>Platyhelminthes</taxon>
        <taxon>Rhabditophora</taxon>
        <taxon>Macrostomorpha</taxon>
        <taxon>Macrostomida</taxon>
        <taxon>Macrostomidae</taxon>
        <taxon>Macrostomum</taxon>
    </lineage>
</organism>
<evidence type="ECO:0000256" key="1">
    <source>
        <dbReference type="SAM" id="Phobius"/>
    </source>
</evidence>
<feature type="transmembrane region" description="Helical" evidence="1">
    <location>
        <begin position="67"/>
        <end position="86"/>
    </location>
</feature>
<keyword evidence="1" id="KW-0812">Transmembrane</keyword>
<name>A0A267DT40_9PLAT</name>
<comment type="caution">
    <text evidence="2">The sequence shown here is derived from an EMBL/GenBank/DDBJ whole genome shotgun (WGS) entry which is preliminary data.</text>
</comment>
<evidence type="ECO:0000313" key="3">
    <source>
        <dbReference type="Proteomes" id="UP000215902"/>
    </source>
</evidence>
<dbReference type="Proteomes" id="UP000215902">
    <property type="component" value="Unassembled WGS sequence"/>
</dbReference>
<accession>A0A267DT40</accession>
<gene>
    <name evidence="2" type="ORF">BOX15_Mlig002751g2</name>
</gene>